<dbReference type="GeneID" id="87866402"/>
<name>A0AAE0JML0_9PEZI</name>
<dbReference type="EMBL" id="JAUEPP010000001">
    <property type="protein sequence ID" value="KAK3354407.1"/>
    <property type="molecule type" value="Genomic_DNA"/>
</dbReference>
<accession>A0AAE0JML0</accession>
<organism evidence="1 2">
    <name type="scientific">Neurospora tetraspora</name>
    <dbReference type="NCBI Taxonomy" id="94610"/>
    <lineage>
        <taxon>Eukaryota</taxon>
        <taxon>Fungi</taxon>
        <taxon>Dikarya</taxon>
        <taxon>Ascomycota</taxon>
        <taxon>Pezizomycotina</taxon>
        <taxon>Sordariomycetes</taxon>
        <taxon>Sordariomycetidae</taxon>
        <taxon>Sordariales</taxon>
        <taxon>Sordariaceae</taxon>
        <taxon>Neurospora</taxon>
    </lineage>
</organism>
<proteinExistence type="predicted"/>
<keyword evidence="2" id="KW-1185">Reference proteome</keyword>
<dbReference type="AlphaFoldDB" id="A0AAE0JML0"/>
<sequence>MSATIDRYLQKLTLLGDKVDLLSKDYVLAALLPHPTMVKIDNIRAQFLNFQTTLPDTLSLARKEYFDQGAMKYSTNEWLKVGLLLDEIEMTLNNLIGVGNKILQFSKQHLPPSLKLTSNMSSPATQEATQADVDRLSSSITLTIGALKPEIKEFKIKASPEIYSRTDPEKSPEKSPEYQQLRIVLKKLRTTTLSPGHFELLNKILNALEGNDESGWPKFTPERLKEISENLTTQKEDDKNVQKLMDKL</sequence>
<comment type="caution">
    <text evidence="1">The sequence shown here is derived from an EMBL/GenBank/DDBJ whole genome shotgun (WGS) entry which is preliminary data.</text>
</comment>
<dbReference type="RefSeq" id="XP_062685785.1">
    <property type="nucleotide sequence ID" value="XM_062829248.1"/>
</dbReference>
<reference evidence="1" key="1">
    <citation type="journal article" date="2023" name="Mol. Phylogenet. Evol.">
        <title>Genome-scale phylogeny and comparative genomics of the fungal order Sordariales.</title>
        <authorList>
            <person name="Hensen N."/>
            <person name="Bonometti L."/>
            <person name="Westerberg I."/>
            <person name="Brannstrom I.O."/>
            <person name="Guillou S."/>
            <person name="Cros-Aarteil S."/>
            <person name="Calhoun S."/>
            <person name="Haridas S."/>
            <person name="Kuo A."/>
            <person name="Mondo S."/>
            <person name="Pangilinan J."/>
            <person name="Riley R."/>
            <person name="LaButti K."/>
            <person name="Andreopoulos B."/>
            <person name="Lipzen A."/>
            <person name="Chen C."/>
            <person name="Yan M."/>
            <person name="Daum C."/>
            <person name="Ng V."/>
            <person name="Clum A."/>
            <person name="Steindorff A."/>
            <person name="Ohm R.A."/>
            <person name="Martin F."/>
            <person name="Silar P."/>
            <person name="Natvig D.O."/>
            <person name="Lalanne C."/>
            <person name="Gautier V."/>
            <person name="Ament-Velasquez S.L."/>
            <person name="Kruys A."/>
            <person name="Hutchinson M.I."/>
            <person name="Powell A.J."/>
            <person name="Barry K."/>
            <person name="Miller A.N."/>
            <person name="Grigoriev I.V."/>
            <person name="Debuchy R."/>
            <person name="Gladieux P."/>
            <person name="Hiltunen Thoren M."/>
            <person name="Johannesson H."/>
        </authorList>
    </citation>
    <scope>NUCLEOTIDE SEQUENCE</scope>
    <source>
        <strain evidence="1">CBS 560.94</strain>
    </source>
</reference>
<evidence type="ECO:0000313" key="1">
    <source>
        <dbReference type="EMBL" id="KAK3354407.1"/>
    </source>
</evidence>
<dbReference type="Proteomes" id="UP001278500">
    <property type="component" value="Unassembled WGS sequence"/>
</dbReference>
<reference evidence="1" key="2">
    <citation type="submission" date="2023-06" db="EMBL/GenBank/DDBJ databases">
        <authorList>
            <consortium name="Lawrence Berkeley National Laboratory"/>
            <person name="Haridas S."/>
            <person name="Hensen N."/>
            <person name="Bonometti L."/>
            <person name="Westerberg I."/>
            <person name="Brannstrom I.O."/>
            <person name="Guillou S."/>
            <person name="Cros-Aarteil S."/>
            <person name="Calhoun S."/>
            <person name="Kuo A."/>
            <person name="Mondo S."/>
            <person name="Pangilinan J."/>
            <person name="Riley R."/>
            <person name="Labutti K."/>
            <person name="Andreopoulos B."/>
            <person name="Lipzen A."/>
            <person name="Chen C."/>
            <person name="Yanf M."/>
            <person name="Daum C."/>
            <person name="Ng V."/>
            <person name="Clum A."/>
            <person name="Steindorff A."/>
            <person name="Ohm R."/>
            <person name="Martin F."/>
            <person name="Silar P."/>
            <person name="Natvig D."/>
            <person name="Lalanne C."/>
            <person name="Gautier V."/>
            <person name="Ament-Velasquez S.L."/>
            <person name="Kruys A."/>
            <person name="Hutchinson M.I."/>
            <person name="Powell A.J."/>
            <person name="Barry K."/>
            <person name="Miller A.N."/>
            <person name="Grigoriev I.V."/>
            <person name="Debuchy R."/>
            <person name="Gladieux P."/>
            <person name="Thoren M.H."/>
            <person name="Johannesson H."/>
        </authorList>
    </citation>
    <scope>NUCLEOTIDE SEQUENCE</scope>
    <source>
        <strain evidence="1">CBS 560.94</strain>
    </source>
</reference>
<gene>
    <name evidence="1" type="ORF">B0H65DRAFT_543728</name>
</gene>
<evidence type="ECO:0000313" key="2">
    <source>
        <dbReference type="Proteomes" id="UP001278500"/>
    </source>
</evidence>
<protein>
    <submittedName>
        <fullName evidence="1">Uncharacterized protein</fullName>
    </submittedName>
</protein>